<dbReference type="AlphaFoldDB" id="A0A9P0F384"/>
<evidence type="ECO:0000256" key="2">
    <source>
        <dbReference type="ARBA" id="ARBA00007466"/>
    </source>
</evidence>
<gene>
    <name evidence="8" type="ORF">BEMITA_LOCUS8846</name>
</gene>
<organism evidence="8 9">
    <name type="scientific">Bemisia tabaci</name>
    <name type="common">Sweetpotato whitefly</name>
    <name type="synonym">Aleurodes tabaci</name>
    <dbReference type="NCBI Taxonomy" id="7038"/>
    <lineage>
        <taxon>Eukaryota</taxon>
        <taxon>Metazoa</taxon>
        <taxon>Ecdysozoa</taxon>
        <taxon>Arthropoda</taxon>
        <taxon>Hexapoda</taxon>
        <taxon>Insecta</taxon>
        <taxon>Pterygota</taxon>
        <taxon>Neoptera</taxon>
        <taxon>Paraneoptera</taxon>
        <taxon>Hemiptera</taxon>
        <taxon>Sternorrhyncha</taxon>
        <taxon>Aleyrodoidea</taxon>
        <taxon>Aleyrodidae</taxon>
        <taxon>Aleyrodinae</taxon>
        <taxon>Bemisia</taxon>
    </lineage>
</organism>
<dbReference type="GO" id="GO:0030692">
    <property type="term" value="C:Noc4p-Nop14p complex"/>
    <property type="evidence" value="ECO:0007669"/>
    <property type="project" value="TreeGrafter"/>
</dbReference>
<feature type="compositionally biased region" description="Basic residues" evidence="7">
    <location>
        <begin position="1"/>
        <end position="15"/>
    </location>
</feature>
<evidence type="ECO:0008006" key="10">
    <source>
        <dbReference type="Google" id="ProtNLM"/>
    </source>
</evidence>
<dbReference type="InterPro" id="IPR007276">
    <property type="entry name" value="Nop14"/>
</dbReference>
<protein>
    <recommendedName>
        <fullName evidence="10">Nucleolar protein 14</fullName>
    </recommendedName>
</protein>
<dbReference type="Proteomes" id="UP001152759">
    <property type="component" value="Chromosome 5"/>
</dbReference>
<reference evidence="8" key="1">
    <citation type="submission" date="2021-12" db="EMBL/GenBank/DDBJ databases">
        <authorList>
            <person name="King R."/>
        </authorList>
    </citation>
    <scope>NUCLEOTIDE SEQUENCE</scope>
</reference>
<keyword evidence="3" id="KW-0690">Ribosome biogenesis</keyword>
<evidence type="ECO:0000256" key="3">
    <source>
        <dbReference type="ARBA" id="ARBA00022517"/>
    </source>
</evidence>
<dbReference type="Pfam" id="PF04147">
    <property type="entry name" value="Nop14"/>
    <property type="match status" value="1"/>
</dbReference>
<feature type="compositionally biased region" description="Basic and acidic residues" evidence="7">
    <location>
        <begin position="464"/>
        <end position="492"/>
    </location>
</feature>
<evidence type="ECO:0000313" key="9">
    <source>
        <dbReference type="Proteomes" id="UP001152759"/>
    </source>
</evidence>
<keyword evidence="9" id="KW-1185">Reference proteome</keyword>
<dbReference type="EMBL" id="OU963866">
    <property type="protein sequence ID" value="CAH0390088.1"/>
    <property type="molecule type" value="Genomic_DNA"/>
</dbReference>
<dbReference type="PANTHER" id="PTHR23183">
    <property type="entry name" value="NOP14"/>
    <property type="match status" value="1"/>
</dbReference>
<feature type="compositionally biased region" description="Basic and acidic residues" evidence="7">
    <location>
        <begin position="295"/>
        <end position="313"/>
    </location>
</feature>
<evidence type="ECO:0000256" key="1">
    <source>
        <dbReference type="ARBA" id="ARBA00004604"/>
    </source>
</evidence>
<feature type="region of interest" description="Disordered" evidence="7">
    <location>
        <begin position="295"/>
        <end position="493"/>
    </location>
</feature>
<comment type="function">
    <text evidence="6">Involved in nucleolar processing of pre-18S ribosomal RNA. Has a role in the nuclear export of 40S pre-ribosomal subunit to the cytoplasm.</text>
</comment>
<feature type="compositionally biased region" description="Acidic residues" evidence="7">
    <location>
        <begin position="414"/>
        <end position="428"/>
    </location>
</feature>
<keyword evidence="4" id="KW-0698">rRNA processing</keyword>
<comment type="subcellular location">
    <subcellularLocation>
        <location evidence="1">Nucleus</location>
        <location evidence="1">Nucleolus</location>
    </subcellularLocation>
</comment>
<accession>A0A9P0F384</accession>
<evidence type="ECO:0000256" key="7">
    <source>
        <dbReference type="SAM" id="MobiDB-lite"/>
    </source>
</evidence>
<feature type="compositionally biased region" description="Acidic residues" evidence="7">
    <location>
        <begin position="314"/>
        <end position="330"/>
    </location>
</feature>
<proteinExistence type="inferred from homology"/>
<feature type="region of interest" description="Disordered" evidence="7">
    <location>
        <begin position="139"/>
        <end position="159"/>
    </location>
</feature>
<dbReference type="GO" id="GO:0032040">
    <property type="term" value="C:small-subunit processome"/>
    <property type="evidence" value="ECO:0007669"/>
    <property type="project" value="InterPro"/>
</dbReference>
<sequence length="950" mass="108041">MAKVRNNRGRKRAGPKPKPQTQSKPKMNPFEIHINKSKHQVLGKKAKNAVGYPGIARHKAIQKRKVSLLQEYKIKDKANKFLDKRIGERNSAMTNDDRIMARFTAERLKEHKTKKSIFNLDDDAEINVLTHRGRTLEDVEKFDDPRSDDEDEENVGTAGGRLDADFVEEAHFGGGLLSKSNKPNNHQDLIEKLILESKKRKAEKMMNKEKTLELTQKLDATWKELIPLVSASSKKPVEEATKDVEGKDKNSYDVALRQLKFEARGLPSDKLKSEEEIIREEKERLESLEAERLRRMKGIEEDKKIEKPKHQSADDLDDCFYGSDNEDDETLTYNNEGRPISGILKKLNAEADEKSARTGSSSSEESGEEDSDSSDSEKGEEGDEDGNEYEGEGGGGEESDSSEDDLSDLKSDSSDDNDSDNEGTEDDKSENLVGNKRKLTSDEIVPDKKTSAKKLKSNQSAGDDSSKPVDDGKADSAKKVRFGGVHEEKEKSPSAALKVDPAVFAEILKRKKLLMESARKELPYTFKAPESYEELENVLANRTAEQKAVILERMIKCNHPSLLESNKEKLKNLFALLLQHLHDLASSTNPLECWSTLDCMAPYLYDLCQFCPESAGNCLREVIKEKQNPYRKLHRSYPSTDTLLFFKLISLLYPTSDLRHPVVTPCIILMLHILHQCRLESRKDIASSLFIIALILEYTELSKRYAPEVVNVIQALLSMASPDQNHKVCLPGLPRHKVLVLSESFDKNQLSANKLEITMKAVDLSEDSDNFDDNFKLRVLATIFKFITQFAYRYNSLPASPMIFAPIKNSINKLQVEKYPDFLSSLVEECNSALETAIDKKLEVLTKEKEKPKILKLYEPKIVPVYDMKFLKEKEGDPKAEHVKLLRTYRKEMKGAMREIRRDKDFISRIKFKEQAKSDAERRQKVKEIYSWGAAQQGELNQMARKKKKK</sequence>
<name>A0A9P0F384_BEMTA</name>
<evidence type="ECO:0000256" key="6">
    <source>
        <dbReference type="ARBA" id="ARBA00024695"/>
    </source>
</evidence>
<feature type="region of interest" description="Disordered" evidence="7">
    <location>
        <begin position="1"/>
        <end position="29"/>
    </location>
</feature>
<dbReference type="GO" id="GO:0030490">
    <property type="term" value="P:maturation of SSU-rRNA"/>
    <property type="evidence" value="ECO:0007669"/>
    <property type="project" value="TreeGrafter"/>
</dbReference>
<evidence type="ECO:0000256" key="4">
    <source>
        <dbReference type="ARBA" id="ARBA00022552"/>
    </source>
</evidence>
<evidence type="ECO:0000256" key="5">
    <source>
        <dbReference type="ARBA" id="ARBA00023242"/>
    </source>
</evidence>
<feature type="compositionally biased region" description="Acidic residues" evidence="7">
    <location>
        <begin position="365"/>
        <end position="406"/>
    </location>
</feature>
<keyword evidence="5" id="KW-0539">Nucleus</keyword>
<feature type="compositionally biased region" description="Basic and acidic residues" evidence="7">
    <location>
        <begin position="347"/>
        <end position="356"/>
    </location>
</feature>
<comment type="similarity">
    <text evidence="2">Belongs to the NOP14 family.</text>
</comment>
<dbReference type="KEGG" id="btab:109044805"/>
<feature type="compositionally biased region" description="Basic and acidic residues" evidence="7">
    <location>
        <begin position="439"/>
        <end position="450"/>
    </location>
</feature>
<dbReference type="PANTHER" id="PTHR23183:SF0">
    <property type="entry name" value="NUCLEOLAR PROTEIN 14"/>
    <property type="match status" value="1"/>
</dbReference>
<evidence type="ECO:0000313" key="8">
    <source>
        <dbReference type="EMBL" id="CAH0390088.1"/>
    </source>
</evidence>